<evidence type="ECO:0000259" key="9">
    <source>
        <dbReference type="Pfam" id="PF04116"/>
    </source>
</evidence>
<feature type="region of interest" description="Disordered" evidence="7">
    <location>
        <begin position="271"/>
        <end position="306"/>
    </location>
</feature>
<dbReference type="PANTHER" id="PTHR21624:SF1">
    <property type="entry name" value="ALKYLGLYCEROL MONOOXYGENASE"/>
    <property type="match status" value="1"/>
</dbReference>
<keyword evidence="6 8" id="KW-0472">Membrane</keyword>
<reference evidence="11" key="1">
    <citation type="submission" date="2023-07" db="EMBL/GenBank/DDBJ databases">
        <title>30 novel species of actinomycetes from the DSMZ collection.</title>
        <authorList>
            <person name="Nouioui I."/>
        </authorList>
    </citation>
    <scope>NUCLEOTIDE SEQUENCE [LARGE SCALE GENOMIC DNA]</scope>
    <source>
        <strain evidence="11">DSM 41979</strain>
    </source>
</reference>
<feature type="transmembrane region" description="Helical" evidence="8">
    <location>
        <begin position="140"/>
        <end position="164"/>
    </location>
</feature>
<keyword evidence="3 8" id="KW-1133">Transmembrane helix</keyword>
<sequence length="306" mass="34227">MPNLPDVVLWSVPAFVLLTVVEIVTVRLHPDEDDAGYEAKDAATSVTMGLGSLVTDFVWKIPIVAVYSALYALTPLRIPVLWWTVLLMLLAQDFFYYWSHRGHHVIRLLWACHVVHHSSRAFNLTTALRQPWTSLTSWPFYLPLIALGVHPAALAFCSSANLVYQFWIHTERVHKLPAPVEYVFNTPSHHRVHHASQGSYLDRNFGGILIVWDRLFGSFTPETERPVYGLTKNITTYNPLRVATHEYVALARDLRAARTWRDRLRHLVNGPGWRPGEAAASGTRVDALPAASPASAPSPASTEAAG</sequence>
<dbReference type="InterPro" id="IPR051689">
    <property type="entry name" value="Sterol_desaturase/TMEM195"/>
</dbReference>
<dbReference type="Pfam" id="PF04116">
    <property type="entry name" value="FA_hydroxylase"/>
    <property type="match status" value="1"/>
</dbReference>
<name>A0ABU2R8X0_9ACTN</name>
<protein>
    <submittedName>
        <fullName evidence="10">Sterol desaturase family protein</fullName>
        <ecNumber evidence="10">1.-.-.-</ecNumber>
    </submittedName>
</protein>
<feature type="domain" description="Fatty acid hydroxylase" evidence="9">
    <location>
        <begin position="85"/>
        <end position="218"/>
    </location>
</feature>
<feature type="transmembrane region" description="Helical" evidence="8">
    <location>
        <begin position="7"/>
        <end position="28"/>
    </location>
</feature>
<dbReference type="InterPro" id="IPR006694">
    <property type="entry name" value="Fatty_acid_hydroxylase"/>
</dbReference>
<keyword evidence="4 10" id="KW-0560">Oxidoreductase</keyword>
<dbReference type="Proteomes" id="UP001183610">
    <property type="component" value="Unassembled WGS sequence"/>
</dbReference>
<feature type="compositionally biased region" description="Low complexity" evidence="7">
    <location>
        <begin position="287"/>
        <end position="306"/>
    </location>
</feature>
<organism evidence="10 11">
    <name type="scientific">Streptomyces evansiae</name>
    <dbReference type="NCBI Taxonomy" id="3075535"/>
    <lineage>
        <taxon>Bacteria</taxon>
        <taxon>Bacillati</taxon>
        <taxon>Actinomycetota</taxon>
        <taxon>Actinomycetes</taxon>
        <taxon>Kitasatosporales</taxon>
        <taxon>Streptomycetaceae</taxon>
        <taxon>Streptomyces</taxon>
    </lineage>
</organism>
<dbReference type="EC" id="1.-.-.-" evidence="10"/>
<evidence type="ECO:0000256" key="5">
    <source>
        <dbReference type="ARBA" id="ARBA00023098"/>
    </source>
</evidence>
<evidence type="ECO:0000256" key="6">
    <source>
        <dbReference type="ARBA" id="ARBA00023136"/>
    </source>
</evidence>
<dbReference type="RefSeq" id="WP_010264947.1">
    <property type="nucleotide sequence ID" value="NZ_JAVRET010000058.1"/>
</dbReference>
<dbReference type="GO" id="GO:0016491">
    <property type="term" value="F:oxidoreductase activity"/>
    <property type="evidence" value="ECO:0007669"/>
    <property type="project" value="UniProtKB-KW"/>
</dbReference>
<comment type="subcellular location">
    <subcellularLocation>
        <location evidence="1">Endomembrane system</location>
        <topology evidence="1">Multi-pass membrane protein</topology>
    </subcellularLocation>
</comment>
<evidence type="ECO:0000256" key="7">
    <source>
        <dbReference type="SAM" id="MobiDB-lite"/>
    </source>
</evidence>
<keyword evidence="11" id="KW-1185">Reference proteome</keyword>
<comment type="caution">
    <text evidence="10">The sequence shown here is derived from an EMBL/GenBank/DDBJ whole genome shotgun (WGS) entry which is preliminary data.</text>
</comment>
<evidence type="ECO:0000313" key="11">
    <source>
        <dbReference type="Proteomes" id="UP001183610"/>
    </source>
</evidence>
<dbReference type="PANTHER" id="PTHR21624">
    <property type="entry name" value="STEROL DESATURASE-RELATED PROTEIN"/>
    <property type="match status" value="1"/>
</dbReference>
<evidence type="ECO:0000256" key="2">
    <source>
        <dbReference type="ARBA" id="ARBA00022692"/>
    </source>
</evidence>
<evidence type="ECO:0000313" key="10">
    <source>
        <dbReference type="EMBL" id="MDT0411720.1"/>
    </source>
</evidence>
<gene>
    <name evidence="10" type="ORF">RM698_22080</name>
</gene>
<evidence type="ECO:0000256" key="4">
    <source>
        <dbReference type="ARBA" id="ARBA00023002"/>
    </source>
</evidence>
<keyword evidence="2 8" id="KW-0812">Transmembrane</keyword>
<feature type="transmembrane region" description="Helical" evidence="8">
    <location>
        <begin position="57"/>
        <end position="73"/>
    </location>
</feature>
<keyword evidence="5" id="KW-0443">Lipid metabolism</keyword>
<proteinExistence type="predicted"/>
<evidence type="ECO:0000256" key="3">
    <source>
        <dbReference type="ARBA" id="ARBA00022989"/>
    </source>
</evidence>
<dbReference type="EMBL" id="JAVRET010000058">
    <property type="protein sequence ID" value="MDT0411720.1"/>
    <property type="molecule type" value="Genomic_DNA"/>
</dbReference>
<feature type="transmembrane region" description="Helical" evidence="8">
    <location>
        <begin position="80"/>
        <end position="98"/>
    </location>
</feature>
<accession>A0ABU2R8X0</accession>
<evidence type="ECO:0000256" key="8">
    <source>
        <dbReference type="SAM" id="Phobius"/>
    </source>
</evidence>
<evidence type="ECO:0000256" key="1">
    <source>
        <dbReference type="ARBA" id="ARBA00004127"/>
    </source>
</evidence>